<dbReference type="SUPFAM" id="SSF54427">
    <property type="entry name" value="NTF2-like"/>
    <property type="match status" value="1"/>
</dbReference>
<dbReference type="Gene3D" id="1.10.1740.10">
    <property type="match status" value="1"/>
</dbReference>
<dbReference type="GO" id="GO:0003899">
    <property type="term" value="F:DNA-directed RNA polymerase activity"/>
    <property type="evidence" value="ECO:0007669"/>
    <property type="project" value="UniProtKB-EC"/>
</dbReference>
<evidence type="ECO:0000259" key="10">
    <source>
        <dbReference type="Pfam" id="PF12680"/>
    </source>
</evidence>
<feature type="binding site" evidence="7">
    <location>
        <begin position="22"/>
        <end position="23"/>
    </location>
    <ligand>
        <name>substrate</name>
    </ligand>
</feature>
<evidence type="ECO:0000256" key="2">
    <source>
        <dbReference type="ARBA" id="ARBA00011344"/>
    </source>
</evidence>
<keyword evidence="11" id="KW-0808">Transferase</keyword>
<dbReference type="Pfam" id="PF00300">
    <property type="entry name" value="His_Phos_1"/>
    <property type="match status" value="1"/>
</dbReference>
<dbReference type="InterPro" id="IPR029033">
    <property type="entry name" value="His_PPase_superfam"/>
</dbReference>
<feature type="binding site" evidence="7">
    <location>
        <position position="59"/>
    </location>
    <ligand>
        <name>substrate</name>
    </ligand>
</feature>
<evidence type="ECO:0000256" key="1">
    <source>
        <dbReference type="ARBA" id="ARBA00010641"/>
    </source>
</evidence>
<protein>
    <submittedName>
        <fullName evidence="11">RNA polymerase subunit sigma-70</fullName>
        <ecNumber evidence="11">2.7.7.6</ecNumber>
    </submittedName>
</protein>
<dbReference type="SUPFAM" id="SSF88659">
    <property type="entry name" value="Sigma3 and sigma4 domains of RNA polymerase sigma factors"/>
    <property type="match status" value="1"/>
</dbReference>
<evidence type="ECO:0000256" key="3">
    <source>
        <dbReference type="ARBA" id="ARBA00023015"/>
    </source>
</evidence>
<dbReference type="AlphaFoldDB" id="A0A895YSK4"/>
<dbReference type="Pfam" id="PF08281">
    <property type="entry name" value="Sigma70_r4_2"/>
    <property type="match status" value="1"/>
</dbReference>
<evidence type="ECO:0000259" key="8">
    <source>
        <dbReference type="Pfam" id="PF04542"/>
    </source>
</evidence>
<evidence type="ECO:0000256" key="5">
    <source>
        <dbReference type="ARBA" id="ARBA00023163"/>
    </source>
</evidence>
<evidence type="ECO:0000313" key="11">
    <source>
        <dbReference type="EMBL" id="QSB16998.1"/>
    </source>
</evidence>
<dbReference type="CDD" id="cd06171">
    <property type="entry name" value="Sigma70_r4"/>
    <property type="match status" value="1"/>
</dbReference>
<accession>A0A895YSK4</accession>
<organism evidence="11 12">
    <name type="scientific">Natronosporangium hydrolyticum</name>
    <dbReference type="NCBI Taxonomy" id="2811111"/>
    <lineage>
        <taxon>Bacteria</taxon>
        <taxon>Bacillati</taxon>
        <taxon>Actinomycetota</taxon>
        <taxon>Actinomycetes</taxon>
        <taxon>Micromonosporales</taxon>
        <taxon>Micromonosporaceae</taxon>
        <taxon>Natronosporangium</taxon>
    </lineage>
</organism>
<dbReference type="InterPro" id="IPR013324">
    <property type="entry name" value="RNA_pol_sigma_r3/r4-like"/>
</dbReference>
<feature type="domain" description="RNA polymerase sigma factor 70 region 4 type 2" evidence="9">
    <location>
        <begin position="305"/>
        <end position="353"/>
    </location>
</feature>
<gene>
    <name evidence="11" type="ORF">JQS43_12440</name>
</gene>
<dbReference type="SUPFAM" id="SSF53254">
    <property type="entry name" value="Phosphoglycerate mutase-like"/>
    <property type="match status" value="1"/>
</dbReference>
<dbReference type="Gene3D" id="3.40.50.1240">
    <property type="entry name" value="Phosphoglycerate mutase-like"/>
    <property type="match status" value="1"/>
</dbReference>
<dbReference type="Gene3D" id="1.10.10.10">
    <property type="entry name" value="Winged helix-like DNA-binding domain superfamily/Winged helix DNA-binding domain"/>
    <property type="match status" value="1"/>
</dbReference>
<dbReference type="Proteomes" id="UP000662857">
    <property type="component" value="Chromosome"/>
</dbReference>
<evidence type="ECO:0000259" key="9">
    <source>
        <dbReference type="Pfam" id="PF08281"/>
    </source>
</evidence>
<dbReference type="NCBIfam" id="NF006089">
    <property type="entry name" value="PRK08241.1"/>
    <property type="match status" value="1"/>
</dbReference>
<dbReference type="GO" id="GO:0006352">
    <property type="term" value="P:DNA-templated transcription initiation"/>
    <property type="evidence" value="ECO:0007669"/>
    <property type="project" value="InterPro"/>
</dbReference>
<feature type="binding site" evidence="7">
    <location>
        <begin position="83"/>
        <end position="86"/>
    </location>
    <ligand>
        <name>substrate</name>
    </ligand>
</feature>
<dbReference type="InterPro" id="IPR014284">
    <property type="entry name" value="RNA_pol_sigma-70_dom"/>
</dbReference>
<dbReference type="GO" id="GO:0003677">
    <property type="term" value="F:DNA binding"/>
    <property type="evidence" value="ECO:0007669"/>
    <property type="project" value="InterPro"/>
</dbReference>
<dbReference type="InterPro" id="IPR037401">
    <property type="entry name" value="SnoaL-like"/>
</dbReference>
<keyword evidence="3" id="KW-0805">Transcription regulation</keyword>
<feature type="domain" description="RNA polymerase sigma-70 region 2" evidence="8">
    <location>
        <begin position="198"/>
        <end position="263"/>
    </location>
</feature>
<evidence type="ECO:0000313" key="12">
    <source>
        <dbReference type="Proteomes" id="UP000662857"/>
    </source>
</evidence>
<dbReference type="InterPro" id="IPR013249">
    <property type="entry name" value="RNA_pol_sigma70_r4_t2"/>
</dbReference>
<keyword evidence="5" id="KW-0804">Transcription</keyword>
<dbReference type="NCBIfam" id="TIGR02960">
    <property type="entry name" value="SigX5"/>
    <property type="match status" value="1"/>
</dbReference>
<comment type="subunit">
    <text evidence="2">Interacts transiently with the RNA polymerase catalytic core formed by RpoA, RpoB, RpoC and RpoZ (2 alpha, 1 beta, 1 beta' and 1 omega subunit) to form the RNA polymerase holoenzyme that can initiate transcription.</text>
</comment>
<keyword evidence="12" id="KW-1185">Reference proteome</keyword>
<dbReference type="EC" id="2.7.7.6" evidence="11"/>
<dbReference type="InterPro" id="IPR007627">
    <property type="entry name" value="RNA_pol_sigma70_r2"/>
</dbReference>
<evidence type="ECO:0000256" key="7">
    <source>
        <dbReference type="PIRSR" id="PIRSR613078-2"/>
    </source>
</evidence>
<dbReference type="InterPro" id="IPR036388">
    <property type="entry name" value="WH-like_DNA-bd_sf"/>
</dbReference>
<dbReference type="PANTHER" id="PTHR43133:SF65">
    <property type="entry name" value="ECF RNA POLYMERASE SIGMA FACTOR SIGG"/>
    <property type="match status" value="1"/>
</dbReference>
<keyword evidence="11" id="KW-0548">Nucleotidyltransferase</keyword>
<dbReference type="InterPro" id="IPR013325">
    <property type="entry name" value="RNA_pol_sigma_r2"/>
</dbReference>
<dbReference type="InterPro" id="IPR013078">
    <property type="entry name" value="His_Pase_superF_clade-1"/>
</dbReference>
<dbReference type="KEGG" id="nhy:JQS43_12440"/>
<proteinExistence type="inferred from homology"/>
<feature type="domain" description="SnoaL-like" evidence="10">
    <location>
        <begin position="380"/>
        <end position="459"/>
    </location>
</feature>
<dbReference type="SUPFAM" id="SSF88946">
    <property type="entry name" value="Sigma2 domain of RNA polymerase sigma factors"/>
    <property type="match status" value="1"/>
</dbReference>
<dbReference type="CDD" id="cd07067">
    <property type="entry name" value="HP_PGM_like"/>
    <property type="match status" value="1"/>
</dbReference>
<feature type="active site" description="Tele-phosphohistidine intermediate" evidence="6">
    <location>
        <position position="10"/>
    </location>
</feature>
<feature type="active site" description="Proton donor/acceptor" evidence="6">
    <location>
        <position position="83"/>
    </location>
</feature>
<comment type="similarity">
    <text evidence="1">Belongs to the sigma-70 factor family. ECF subfamily.</text>
</comment>
<dbReference type="InterPro" id="IPR039425">
    <property type="entry name" value="RNA_pol_sigma-70-like"/>
</dbReference>
<evidence type="ECO:0000256" key="6">
    <source>
        <dbReference type="PIRSR" id="PIRSR613078-1"/>
    </source>
</evidence>
<name>A0A895YSK4_9ACTN</name>
<dbReference type="NCBIfam" id="TIGR02937">
    <property type="entry name" value="sigma70-ECF"/>
    <property type="match status" value="1"/>
</dbReference>
<dbReference type="PANTHER" id="PTHR43133">
    <property type="entry name" value="RNA POLYMERASE ECF-TYPE SIGMA FACTO"/>
    <property type="match status" value="1"/>
</dbReference>
<reference evidence="11" key="1">
    <citation type="submission" date="2021-02" db="EMBL/GenBank/DDBJ databases">
        <title>Natrosporangium hydrolyticum gen. nov., sp. nov, a haloalkaliphilic actinobacterium from a soda solonchak soil.</title>
        <authorList>
            <person name="Sorokin D.Y."/>
            <person name="Khijniak T.V."/>
            <person name="Zakharycheva A.P."/>
            <person name="Boueva O.V."/>
            <person name="Ariskina E.V."/>
            <person name="Hahnke R.L."/>
            <person name="Bunk B."/>
            <person name="Sproer C."/>
            <person name="Schumann P."/>
            <person name="Evtushenko L.I."/>
            <person name="Kublanov I.V."/>
        </authorList>
    </citation>
    <scope>NUCLEOTIDE SEQUENCE</scope>
    <source>
        <strain evidence="11">DSM 106523</strain>
    </source>
</reference>
<evidence type="ECO:0000256" key="4">
    <source>
        <dbReference type="ARBA" id="ARBA00023082"/>
    </source>
</evidence>
<dbReference type="Gene3D" id="3.10.450.50">
    <property type="match status" value="1"/>
</dbReference>
<sequence length="495" mass="54849">MAVELIYETHSTTTDNETGVATGWLPGELSEAGRQQARELGERWLAQDIVAVFSSDLRRAVQTAQLAFGGTGIPVHHDPRLRECDYGSLNGTPAAQLDRPARIAVPFPDGESYRQVVARTQDFLTDLVRDFDGRRVVVIAHSANRWALEVLVNGRQLEDAIAERFTWQPGWRYQVERGVARSAARAGAPDAFAELIGPLRGELHAHCYRMLGSLDDADDAVQDTLVRAWRALDRFVDHGSLRPWLYRIATNRCLSMLSRRARRELPADLAADVPMAEVVWLAPYPDDRLGPEGDAVARESIELSFVAALQLLPGRQRAVLLLRHLLGFTAREVAGQLDTSVAAVNSALQRARKVLAERLPAASQRAVMRELGDAPLRDLARRYATAWETGDVDTIVAMLTDDAKYSMPPERSWFAGRAAIRGFLLDGPLAYRWRFRPAAVNGQLAFATYRWDDQFGTFVPGGLDVLTLRGSVVAEVVSFLDADFPTFGLPARLDE</sequence>
<dbReference type="GO" id="GO:0016987">
    <property type="term" value="F:sigma factor activity"/>
    <property type="evidence" value="ECO:0007669"/>
    <property type="project" value="UniProtKB-KW"/>
</dbReference>
<dbReference type="InterPro" id="IPR014305">
    <property type="entry name" value="RNA_pol_sigma-G_actinobac"/>
</dbReference>
<keyword evidence="4" id="KW-0731">Sigma factor</keyword>
<dbReference type="InterPro" id="IPR032710">
    <property type="entry name" value="NTF2-like_dom_sf"/>
</dbReference>
<dbReference type="EMBL" id="CP070499">
    <property type="protein sequence ID" value="QSB16998.1"/>
    <property type="molecule type" value="Genomic_DNA"/>
</dbReference>
<dbReference type="Pfam" id="PF12680">
    <property type="entry name" value="SnoaL_2"/>
    <property type="match status" value="1"/>
</dbReference>
<dbReference type="SMART" id="SM00855">
    <property type="entry name" value="PGAM"/>
    <property type="match status" value="1"/>
</dbReference>
<dbReference type="Pfam" id="PF04542">
    <property type="entry name" value="Sigma70_r2"/>
    <property type="match status" value="1"/>
</dbReference>